<gene>
    <name evidence="6" type="ORF">TRITD_5Av1G128140</name>
</gene>
<dbReference type="InterPro" id="IPR011011">
    <property type="entry name" value="Znf_FYVE_PHD"/>
</dbReference>
<dbReference type="EMBL" id="LT934119">
    <property type="protein sequence ID" value="VAI17151.1"/>
    <property type="molecule type" value="Genomic_DNA"/>
</dbReference>
<keyword evidence="4" id="KW-0539">Nucleus</keyword>
<evidence type="ECO:0000256" key="3">
    <source>
        <dbReference type="ARBA" id="ARBA00022833"/>
    </source>
</evidence>
<dbReference type="PANTHER" id="PTHR46235:SF3">
    <property type="entry name" value="PHD FINGER-CONTAINING PROTEIN DDB_G0268158"/>
    <property type="match status" value="1"/>
</dbReference>
<organism evidence="6 7">
    <name type="scientific">Triticum turgidum subsp. durum</name>
    <name type="common">Durum wheat</name>
    <name type="synonym">Triticum durum</name>
    <dbReference type="NCBI Taxonomy" id="4567"/>
    <lineage>
        <taxon>Eukaryota</taxon>
        <taxon>Viridiplantae</taxon>
        <taxon>Streptophyta</taxon>
        <taxon>Embryophyta</taxon>
        <taxon>Tracheophyta</taxon>
        <taxon>Spermatophyta</taxon>
        <taxon>Magnoliopsida</taxon>
        <taxon>Liliopsida</taxon>
        <taxon>Poales</taxon>
        <taxon>Poaceae</taxon>
        <taxon>BOP clade</taxon>
        <taxon>Pooideae</taxon>
        <taxon>Triticodae</taxon>
        <taxon>Triticeae</taxon>
        <taxon>Triticinae</taxon>
        <taxon>Triticum</taxon>
    </lineage>
</organism>
<proteinExistence type="predicted"/>
<dbReference type="AlphaFoldDB" id="A0A9R0TPJ9"/>
<keyword evidence="7" id="KW-1185">Reference proteome</keyword>
<dbReference type="GO" id="GO:0008270">
    <property type="term" value="F:zinc ion binding"/>
    <property type="evidence" value="ECO:0007669"/>
    <property type="project" value="UniProtKB-KW"/>
</dbReference>
<keyword evidence="3" id="KW-0862">Zinc</keyword>
<reference evidence="6 7" key="1">
    <citation type="submission" date="2017-09" db="EMBL/GenBank/DDBJ databases">
        <authorList>
            <consortium name="International Durum Wheat Genome Sequencing Consortium (IDWGSC)"/>
            <person name="Milanesi L."/>
        </authorList>
    </citation>
    <scope>NUCLEOTIDE SEQUENCE [LARGE SCALE GENOMIC DNA]</scope>
    <source>
        <strain evidence="7">cv. Svevo</strain>
    </source>
</reference>
<comment type="subcellular location">
    <subcellularLocation>
        <location evidence="1">Nucleus</location>
    </subcellularLocation>
</comment>
<dbReference type="InterPro" id="IPR022702">
    <property type="entry name" value="Cytosine_MeTrfase1_RFD"/>
</dbReference>
<dbReference type="Proteomes" id="UP000324705">
    <property type="component" value="Chromosome 5A"/>
</dbReference>
<dbReference type="InterPro" id="IPR013083">
    <property type="entry name" value="Znf_RING/FYVE/PHD"/>
</dbReference>
<protein>
    <recommendedName>
        <fullName evidence="5">RFTS domain-containing protein</fullName>
    </recommendedName>
</protein>
<dbReference type="PANTHER" id="PTHR46235">
    <property type="entry name" value="PHD FINGER-CONTAINING PROTEIN DDB_G0268158"/>
    <property type="match status" value="1"/>
</dbReference>
<evidence type="ECO:0000313" key="7">
    <source>
        <dbReference type="Proteomes" id="UP000324705"/>
    </source>
</evidence>
<dbReference type="Pfam" id="PF12047">
    <property type="entry name" value="DNMT1-RFD"/>
    <property type="match status" value="1"/>
</dbReference>
<evidence type="ECO:0000256" key="2">
    <source>
        <dbReference type="ARBA" id="ARBA00022771"/>
    </source>
</evidence>
<feature type="domain" description="RFTS" evidence="5">
    <location>
        <begin position="11"/>
        <end position="139"/>
    </location>
</feature>
<keyword evidence="2" id="KW-0479">Metal-binding</keyword>
<dbReference type="GO" id="GO:0005634">
    <property type="term" value="C:nucleus"/>
    <property type="evidence" value="ECO:0007669"/>
    <property type="project" value="UniProtKB-SubCell"/>
</dbReference>
<dbReference type="SUPFAM" id="SSF57903">
    <property type="entry name" value="FYVE/PHD zinc finger"/>
    <property type="match status" value="1"/>
</dbReference>
<dbReference type="Gramene" id="TRITD5Av1G128140.25">
    <property type="protein sequence ID" value="TRITD5Av1G128140.25"/>
    <property type="gene ID" value="TRITD5Av1G128140"/>
</dbReference>
<keyword evidence="2" id="KW-0863">Zinc-finger</keyword>
<dbReference type="Gene3D" id="3.30.40.10">
    <property type="entry name" value="Zinc/RING finger domain, C3HC4 (zinc finger)"/>
    <property type="match status" value="1"/>
</dbReference>
<sequence>MMMMSDDDDDSDPQFNVVADYFFVDAEKNPICLSALPIRFEQGTDEATQCKQNIFLRGVADSGITVYTHVVAWKLGLEGKQPVIAVLSVEGSWINLAKPRNSYEEEFRTIFITVRMLHFLRRKPEEPEKNMWSHLRKVFDKFDLRPSKDDFRNHRSLLKLFAEKDLNLAKSQVLQAFIEEGSKTQISEVESDNIEMKQSFIASDEEIEDMVSDGNSESDEEEDDLFDFTCAICDNGGDLLGCDGPCMRSFHAKIGTGEDSYCDTLGFTEAEVEQ</sequence>
<name>A0A9R0TPJ9_TRITD</name>
<evidence type="ECO:0000259" key="5">
    <source>
        <dbReference type="Pfam" id="PF12047"/>
    </source>
</evidence>
<accession>A0A9R0TPJ9</accession>
<evidence type="ECO:0000256" key="1">
    <source>
        <dbReference type="ARBA" id="ARBA00004123"/>
    </source>
</evidence>
<evidence type="ECO:0000256" key="4">
    <source>
        <dbReference type="ARBA" id="ARBA00023242"/>
    </source>
</evidence>
<evidence type="ECO:0000313" key="6">
    <source>
        <dbReference type="EMBL" id="VAI17151.1"/>
    </source>
</evidence>